<protein>
    <submittedName>
        <fullName evidence="3">LanC-like protein 2</fullName>
    </submittedName>
</protein>
<keyword evidence="4" id="KW-1185">Reference proteome</keyword>
<name>A0AAD9QIT2_ACRCE</name>
<dbReference type="InterPro" id="IPR012341">
    <property type="entry name" value="6hp_glycosidase-like_sf"/>
</dbReference>
<dbReference type="Proteomes" id="UP001249851">
    <property type="component" value="Unassembled WGS sequence"/>
</dbReference>
<feature type="binding site" evidence="2">
    <location>
        <position position="376"/>
    </location>
    <ligand>
        <name>Zn(2+)</name>
        <dbReference type="ChEBI" id="CHEBI:29105"/>
    </ligand>
</feature>
<dbReference type="PRINTS" id="PR01950">
    <property type="entry name" value="LANCSUPER"/>
</dbReference>
<gene>
    <name evidence="3" type="ORF">P5673_014806</name>
</gene>
<keyword evidence="2" id="KW-0479">Metal-binding</keyword>
<feature type="binding site" evidence="2">
    <location>
        <position position="377"/>
    </location>
    <ligand>
        <name>Zn(2+)</name>
        <dbReference type="ChEBI" id="CHEBI:29105"/>
    </ligand>
</feature>
<dbReference type="PRINTS" id="PR01951">
    <property type="entry name" value="LANCEUKARYTE"/>
</dbReference>
<evidence type="ECO:0000256" key="1">
    <source>
        <dbReference type="ARBA" id="ARBA00007179"/>
    </source>
</evidence>
<evidence type="ECO:0000313" key="4">
    <source>
        <dbReference type="Proteomes" id="UP001249851"/>
    </source>
</evidence>
<proteinExistence type="inferred from homology"/>
<keyword evidence="2" id="KW-0862">Zinc</keyword>
<evidence type="ECO:0000313" key="3">
    <source>
        <dbReference type="EMBL" id="KAK2562065.1"/>
    </source>
</evidence>
<dbReference type="PANTHER" id="PTHR12736">
    <property type="entry name" value="LANC-LIKE PROTEIN"/>
    <property type="match status" value="1"/>
</dbReference>
<dbReference type="Gene3D" id="1.50.10.10">
    <property type="match status" value="1"/>
</dbReference>
<feature type="binding site" evidence="2">
    <location>
        <position position="330"/>
    </location>
    <ligand>
        <name>Zn(2+)</name>
        <dbReference type="ChEBI" id="CHEBI:29105"/>
    </ligand>
</feature>
<dbReference type="AlphaFoldDB" id="A0AAD9QIT2"/>
<evidence type="ECO:0000256" key="2">
    <source>
        <dbReference type="PIRSR" id="PIRSR607822-1"/>
    </source>
</evidence>
<dbReference type="Pfam" id="PF05147">
    <property type="entry name" value="LANC_like"/>
    <property type="match status" value="1"/>
</dbReference>
<dbReference type="GO" id="GO:0005975">
    <property type="term" value="P:carbohydrate metabolic process"/>
    <property type="evidence" value="ECO:0007669"/>
    <property type="project" value="InterPro"/>
</dbReference>
<dbReference type="PANTHER" id="PTHR12736:SF21">
    <property type="entry name" value="LANC-LIKE PROTEIN 2"/>
    <property type="match status" value="1"/>
</dbReference>
<organism evidence="3 4">
    <name type="scientific">Acropora cervicornis</name>
    <name type="common">Staghorn coral</name>
    <dbReference type="NCBI Taxonomy" id="6130"/>
    <lineage>
        <taxon>Eukaryota</taxon>
        <taxon>Metazoa</taxon>
        <taxon>Cnidaria</taxon>
        <taxon>Anthozoa</taxon>
        <taxon>Hexacorallia</taxon>
        <taxon>Scleractinia</taxon>
        <taxon>Astrocoeniina</taxon>
        <taxon>Acroporidae</taxon>
        <taxon>Acropora</taxon>
    </lineage>
</organism>
<dbReference type="GO" id="GO:0005886">
    <property type="term" value="C:plasma membrane"/>
    <property type="evidence" value="ECO:0007669"/>
    <property type="project" value="TreeGrafter"/>
</dbReference>
<dbReference type="GO" id="GO:0031179">
    <property type="term" value="P:peptide modification"/>
    <property type="evidence" value="ECO:0007669"/>
    <property type="project" value="InterPro"/>
</dbReference>
<dbReference type="SUPFAM" id="SSF158745">
    <property type="entry name" value="LanC-like"/>
    <property type="match status" value="1"/>
</dbReference>
<dbReference type="CDD" id="cd04794">
    <property type="entry name" value="euk_LANCL"/>
    <property type="match status" value="1"/>
</dbReference>
<sequence length="452" mass="51257">MSRNRLSSSERRYFENTFEDYDGRTILQSDDGKVNYVQFEFFLHCTCTRIVTLSLYVPFFLDQVELIGSNLKIAEPHYSSFKEKTVKLLKQCEEGVKRSRDDHDYSLYTGSGGMALLHLHLSETLFEDNETLKQQCLINALTILEGNQHMLRGKRMTFLCGDSGILSLLSVLYSKLGQEEKSVKYLSRLLTLSDSVCGRDASLPDEVLYGRAGYLFSLLFVQKHLGDGKIDKDILNKICQSIIVSGERLARQERSRAPLMYTWHEKHYVGAAHGIVGIIYMLLQALSTQSVQSNLRNVESCVEFLLSEQFSSGNFPSSLESGIDKLIHWCHGAPGAVHLMVKAYQVFGKEKYLNAAIKCGEVVWNRGILKKGYGICHGVAGNAYSFLSLYKQTNDAKYLHRAIKFAEWCFDYGQHGCRIPDHPFSLFEGRYGWDSIFPGRYVTAKSVKIPCI</sequence>
<reference evidence="3" key="2">
    <citation type="journal article" date="2023" name="Science">
        <title>Genomic signatures of disease resistance in endangered staghorn corals.</title>
        <authorList>
            <person name="Vollmer S.V."/>
            <person name="Selwyn J.D."/>
            <person name="Despard B.A."/>
            <person name="Roesel C.L."/>
        </authorList>
    </citation>
    <scope>NUCLEOTIDE SEQUENCE</scope>
    <source>
        <strain evidence="3">K2</strain>
    </source>
</reference>
<dbReference type="GO" id="GO:0046872">
    <property type="term" value="F:metal ion binding"/>
    <property type="evidence" value="ECO:0007669"/>
    <property type="project" value="UniProtKB-KW"/>
</dbReference>
<accession>A0AAD9QIT2</accession>
<dbReference type="InterPro" id="IPR007822">
    <property type="entry name" value="LANC-like"/>
</dbReference>
<dbReference type="InterPro" id="IPR020464">
    <property type="entry name" value="LanC-like_prot_euk"/>
</dbReference>
<comment type="caution">
    <text evidence="3">The sequence shown here is derived from an EMBL/GenBank/DDBJ whole genome shotgun (WGS) entry which is preliminary data.</text>
</comment>
<reference evidence="3" key="1">
    <citation type="journal article" date="2023" name="G3 (Bethesda)">
        <title>Whole genome assembly and annotation of the endangered Caribbean coral Acropora cervicornis.</title>
        <authorList>
            <person name="Selwyn J.D."/>
            <person name="Vollmer S.V."/>
        </authorList>
    </citation>
    <scope>NUCLEOTIDE SEQUENCE</scope>
    <source>
        <strain evidence="3">K2</strain>
    </source>
</reference>
<dbReference type="EMBL" id="JARQWQ010000030">
    <property type="protein sequence ID" value="KAK2562065.1"/>
    <property type="molecule type" value="Genomic_DNA"/>
</dbReference>
<comment type="similarity">
    <text evidence="1">Belongs to the LanC-like protein family.</text>
</comment>
<dbReference type="SMART" id="SM01260">
    <property type="entry name" value="LANC_like"/>
    <property type="match status" value="1"/>
</dbReference>